<protein>
    <recommendedName>
        <fullName evidence="1">Exocyst complex component Sec8</fullName>
    </recommendedName>
</protein>
<keyword evidence="1" id="KW-0653">Protein transport</keyword>
<evidence type="ECO:0000313" key="3">
    <source>
        <dbReference type="Proteomes" id="UP000269396"/>
    </source>
</evidence>
<comment type="function">
    <text evidence="1">Component of the exocyst complex involved in the docking of exocytic vesicles with fusion sites on the plasma membrane.</text>
</comment>
<dbReference type="GO" id="GO:0015031">
    <property type="term" value="P:protein transport"/>
    <property type="evidence" value="ECO:0007669"/>
    <property type="project" value="UniProtKB-KW"/>
</dbReference>
<evidence type="ECO:0000313" key="2">
    <source>
        <dbReference type="EMBL" id="VDP41371.1"/>
    </source>
</evidence>
<dbReference type="PANTHER" id="PTHR14146:SF0">
    <property type="entry name" value="EXOCYST COMPLEX COMPONENT 4"/>
    <property type="match status" value="1"/>
</dbReference>
<dbReference type="Proteomes" id="UP000269396">
    <property type="component" value="Unassembled WGS sequence"/>
</dbReference>
<dbReference type="InterPro" id="IPR039682">
    <property type="entry name" value="Sec8/EXOC4"/>
</dbReference>
<gene>
    <name evidence="2" type="ORF">SMTD_LOCUS7770</name>
</gene>
<keyword evidence="1" id="KW-0268">Exocytosis</keyword>
<proteinExistence type="inferred from homology"/>
<dbReference type="GO" id="GO:0090522">
    <property type="term" value="P:vesicle tethering involved in exocytosis"/>
    <property type="evidence" value="ECO:0007669"/>
    <property type="project" value="UniProtKB-UniRule"/>
</dbReference>
<accession>A0A183P084</accession>
<keyword evidence="3" id="KW-1185">Reference proteome</keyword>
<reference evidence="2 3" key="1">
    <citation type="submission" date="2018-11" db="EMBL/GenBank/DDBJ databases">
        <authorList>
            <consortium name="Pathogen Informatics"/>
        </authorList>
    </citation>
    <scope>NUCLEOTIDE SEQUENCE [LARGE SCALE GENOMIC DNA]</scope>
    <source>
        <strain>Denwood</strain>
        <strain evidence="3">Zambia</strain>
    </source>
</reference>
<organism evidence="2 3">
    <name type="scientific">Schistosoma mattheei</name>
    <dbReference type="NCBI Taxonomy" id="31246"/>
    <lineage>
        <taxon>Eukaryota</taxon>
        <taxon>Metazoa</taxon>
        <taxon>Spiralia</taxon>
        <taxon>Lophotrochozoa</taxon>
        <taxon>Platyhelminthes</taxon>
        <taxon>Trematoda</taxon>
        <taxon>Digenea</taxon>
        <taxon>Strigeidida</taxon>
        <taxon>Schistosomatoidea</taxon>
        <taxon>Schistosomatidae</taxon>
        <taxon>Schistosoma</taxon>
    </lineage>
</organism>
<dbReference type="PANTHER" id="PTHR14146">
    <property type="entry name" value="EXOCYST COMPLEX COMPONENT 4"/>
    <property type="match status" value="1"/>
</dbReference>
<name>A0A183P084_9TREM</name>
<dbReference type="AlphaFoldDB" id="A0A183P084"/>
<dbReference type="GO" id="GO:0006612">
    <property type="term" value="P:protein targeting to membrane"/>
    <property type="evidence" value="ECO:0007669"/>
    <property type="project" value="UniProtKB-UniRule"/>
</dbReference>
<dbReference type="EMBL" id="UZAL01028456">
    <property type="protein sequence ID" value="VDP41371.1"/>
    <property type="molecule type" value="Genomic_DNA"/>
</dbReference>
<sequence>MATHEARLLANNTIMEKSLAKKKAHETTYNHDNRTINANSFNDIQIKRLEEKEETEKLNSGEKINEGDTIIKPVCAIALGLYNNDTIGCNNTNIPSIIPFANGLNNNSDNIDDAERGLEYMCWLCYRVLNLDTWTQGSKKYQIKSSISISTNRSESVVGGIRTSSDYYYNSFVSYAKELNRFSEACLLMTYLEVRIQAYNYFGTLPDGVTYWCPLDDVDVDKYDNLMFYESQVFIFDGLGDFISQLLLRLIPQIERMNSNGNKKMCRNVYRLQQALATLTETHESDLIRVKQLYELFFLTPEAVVNRLMEHGIAFDHAVYANLFHLYQRSHSTYAYSKIQSCITRLATVTHSGQI</sequence>
<comment type="similarity">
    <text evidence="1">Belongs to the SEC8 family.</text>
</comment>
<keyword evidence="1" id="KW-0813">Transport</keyword>
<dbReference type="GO" id="GO:0000145">
    <property type="term" value="C:exocyst"/>
    <property type="evidence" value="ECO:0007669"/>
    <property type="project" value="UniProtKB-UniRule"/>
</dbReference>
<dbReference type="GO" id="GO:0006893">
    <property type="term" value="P:Golgi to plasma membrane transport"/>
    <property type="evidence" value="ECO:0007669"/>
    <property type="project" value="TreeGrafter"/>
</dbReference>
<evidence type="ECO:0000256" key="1">
    <source>
        <dbReference type="RuleBase" id="RU367079"/>
    </source>
</evidence>
<dbReference type="STRING" id="31246.A0A183P084"/>